<comment type="caution">
    <text evidence="1">The sequence shown here is derived from an EMBL/GenBank/DDBJ whole genome shotgun (WGS) entry which is preliminary data.</text>
</comment>
<protein>
    <submittedName>
        <fullName evidence="1">8037_t:CDS:1</fullName>
    </submittedName>
</protein>
<accession>A0ACA9KGW8</accession>
<organism evidence="1 2">
    <name type="scientific">Scutellospora calospora</name>
    <dbReference type="NCBI Taxonomy" id="85575"/>
    <lineage>
        <taxon>Eukaryota</taxon>
        <taxon>Fungi</taxon>
        <taxon>Fungi incertae sedis</taxon>
        <taxon>Mucoromycota</taxon>
        <taxon>Glomeromycotina</taxon>
        <taxon>Glomeromycetes</taxon>
        <taxon>Diversisporales</taxon>
        <taxon>Gigasporaceae</taxon>
        <taxon>Scutellospora</taxon>
    </lineage>
</organism>
<proteinExistence type="predicted"/>
<keyword evidence="2" id="KW-1185">Reference proteome</keyword>
<dbReference type="Proteomes" id="UP000789860">
    <property type="component" value="Unassembled WGS sequence"/>
</dbReference>
<evidence type="ECO:0000313" key="1">
    <source>
        <dbReference type="EMBL" id="CAG8471254.1"/>
    </source>
</evidence>
<name>A0ACA9KGW8_9GLOM</name>
<evidence type="ECO:0000313" key="2">
    <source>
        <dbReference type="Proteomes" id="UP000789860"/>
    </source>
</evidence>
<reference evidence="1" key="1">
    <citation type="submission" date="2021-06" db="EMBL/GenBank/DDBJ databases">
        <authorList>
            <person name="Kallberg Y."/>
            <person name="Tangrot J."/>
            <person name="Rosling A."/>
        </authorList>
    </citation>
    <scope>NUCLEOTIDE SEQUENCE</scope>
    <source>
        <strain evidence="1">AU212A</strain>
    </source>
</reference>
<sequence>MQHNTSFRIPNNYDDISRSSSLQVEVENPPTYEEATAETPDSRRRESQNTVVQSEIEEEYSNYLSERAMQHFEGYERRIKKLEKDLNCWGGNEKDSF</sequence>
<dbReference type="EMBL" id="CAJVPM010001674">
    <property type="protein sequence ID" value="CAG8471254.1"/>
    <property type="molecule type" value="Genomic_DNA"/>
</dbReference>
<gene>
    <name evidence="1" type="ORF">SCALOS_LOCUS2035</name>
</gene>